<sequence>MTLSDIAGRMLKGSGHPQPPPSNPPLQSRPSLEPSASSSYLALPASDVNQALSGGMVNSFGEPRASSSNVASWAKTRPLSDIRELTEPSLAETIPKKLLSDSNIPASASRPDVSRKPSVVSKRHPSIDSRLGENRDPDRKNSIESSGVRSVRRARLARTPSPPSPGDISISSIYSIPPDNVPPRSSSHARARSASRSRQLATLMPSLPAPHRMQAPPPLHRQPSIPAPPPRGSGNTIPRRGHSQSPLHNVSSQLDLIPHDTHRRIPSRTFIRDPLSYEILDSPMHRHPRVSLGLDLSASIFVGGGSIEGTVQINVDNSERIRHKRALGIGRISVDLLGLEEMATTKRSVFLNLATELIDEDNPPPQNMVEKQEQMAPGEAFWHLVPSMTHLPFMMSLPLNVGPPPFQSKNARIRYIICVSLLIRDQGKQYIVRKSEEISVLSVYDPEKALVSLPSPLTASDEWIKPRGEVIVEVVKVTAGLHRQVWVSGTTIYVDVHVANNSRKTIRKIELQLERDILCYKHAAASTMEKSASQARIFDSNERSVLSKRTIKQGSLGWHGVPAHSTHIRTCDIEVPRGHATVKCGKYFEVRYFLNVIIGTSHTKLVTVQLPIVLIHMNSLDVVPNSVAQVAAAIEEKRTAHTYARGHSPPRLGRRPSQTVQGRAFAAPRMQSLERMHTQAEDIQELGQILDHSPRKYCLRRVNSNWDYHTPPSNRKGRIVGDNDVADLQGKLRRVRSNETVRSKATTVHRGNSMRSRGGGVSVLGFREAEVRDDIELGGLGMTGEVPFKKRLEQSRERQYRFGKKKSVERWKGVANVSVGWLKGNAGAREEREREGWV</sequence>
<dbReference type="GO" id="GO:0005829">
    <property type="term" value="C:cytosol"/>
    <property type="evidence" value="ECO:0007669"/>
    <property type="project" value="TreeGrafter"/>
</dbReference>
<dbReference type="EMBL" id="KZ678134">
    <property type="protein sequence ID" value="PSN67964.1"/>
    <property type="molecule type" value="Genomic_DNA"/>
</dbReference>
<dbReference type="Proteomes" id="UP000240883">
    <property type="component" value="Unassembled WGS sequence"/>
</dbReference>
<dbReference type="Pfam" id="PF02752">
    <property type="entry name" value="Arrestin_C"/>
    <property type="match status" value="1"/>
</dbReference>
<dbReference type="PANTHER" id="PTHR11188:SF17">
    <property type="entry name" value="FI21816P1"/>
    <property type="match status" value="1"/>
</dbReference>
<dbReference type="AlphaFoldDB" id="A0A2T2NRE0"/>
<evidence type="ECO:0000256" key="1">
    <source>
        <dbReference type="ARBA" id="ARBA00005298"/>
    </source>
</evidence>
<feature type="compositionally biased region" description="Pro residues" evidence="2">
    <location>
        <begin position="215"/>
        <end position="231"/>
    </location>
</feature>
<dbReference type="OrthoDB" id="298939at2759"/>
<feature type="compositionally biased region" description="Polar residues" evidence="2">
    <location>
        <begin position="243"/>
        <end position="254"/>
    </location>
</feature>
<name>A0A2T2NRE0_CORCC</name>
<dbReference type="GO" id="GO:0030674">
    <property type="term" value="F:protein-macromolecule adaptor activity"/>
    <property type="evidence" value="ECO:0007669"/>
    <property type="project" value="TreeGrafter"/>
</dbReference>
<dbReference type="GO" id="GO:0031625">
    <property type="term" value="F:ubiquitin protein ligase binding"/>
    <property type="evidence" value="ECO:0007669"/>
    <property type="project" value="TreeGrafter"/>
</dbReference>
<proteinExistence type="inferred from homology"/>
<accession>A0A2T2NRE0</accession>
<feature type="compositionally biased region" description="Low complexity" evidence="2">
    <location>
        <begin position="166"/>
        <end position="186"/>
    </location>
</feature>
<dbReference type="GO" id="GO:0005886">
    <property type="term" value="C:plasma membrane"/>
    <property type="evidence" value="ECO:0007669"/>
    <property type="project" value="TreeGrafter"/>
</dbReference>
<dbReference type="STRING" id="1448308.A0A2T2NRE0"/>
<feature type="compositionally biased region" description="Low complexity" evidence="2">
    <location>
        <begin position="25"/>
        <end position="46"/>
    </location>
</feature>
<feature type="domain" description="Arrestin C-terminal-like" evidence="3">
    <location>
        <begin position="471"/>
        <end position="619"/>
    </location>
</feature>
<dbReference type="InterPro" id="IPR050357">
    <property type="entry name" value="Arrestin_domain-protein"/>
</dbReference>
<evidence type="ECO:0000313" key="4">
    <source>
        <dbReference type="EMBL" id="PSN67964.1"/>
    </source>
</evidence>
<evidence type="ECO:0000256" key="2">
    <source>
        <dbReference type="SAM" id="MobiDB-lite"/>
    </source>
</evidence>
<protein>
    <recommendedName>
        <fullName evidence="3">Arrestin C-terminal-like domain-containing protein</fullName>
    </recommendedName>
</protein>
<comment type="similarity">
    <text evidence="1">Belongs to the arrestin family.</text>
</comment>
<feature type="compositionally biased region" description="Basic and acidic residues" evidence="2">
    <location>
        <begin position="125"/>
        <end position="142"/>
    </location>
</feature>
<dbReference type="Gene3D" id="2.60.40.640">
    <property type="match status" value="2"/>
</dbReference>
<evidence type="ECO:0000313" key="5">
    <source>
        <dbReference type="Proteomes" id="UP000240883"/>
    </source>
</evidence>
<feature type="region of interest" description="Disordered" evidence="2">
    <location>
        <begin position="1"/>
        <end position="261"/>
    </location>
</feature>
<organism evidence="4 5">
    <name type="scientific">Corynespora cassiicola Philippines</name>
    <dbReference type="NCBI Taxonomy" id="1448308"/>
    <lineage>
        <taxon>Eukaryota</taxon>
        <taxon>Fungi</taxon>
        <taxon>Dikarya</taxon>
        <taxon>Ascomycota</taxon>
        <taxon>Pezizomycotina</taxon>
        <taxon>Dothideomycetes</taxon>
        <taxon>Pleosporomycetidae</taxon>
        <taxon>Pleosporales</taxon>
        <taxon>Corynesporascaceae</taxon>
        <taxon>Corynespora</taxon>
    </lineage>
</organism>
<dbReference type="InterPro" id="IPR014752">
    <property type="entry name" value="Arrestin-like_C"/>
</dbReference>
<dbReference type="PANTHER" id="PTHR11188">
    <property type="entry name" value="ARRESTIN DOMAIN CONTAINING PROTEIN"/>
    <property type="match status" value="1"/>
</dbReference>
<keyword evidence="5" id="KW-1185">Reference proteome</keyword>
<dbReference type="InterPro" id="IPR014756">
    <property type="entry name" value="Ig_E-set"/>
</dbReference>
<gene>
    <name evidence="4" type="ORF">BS50DRAFT_665454</name>
</gene>
<evidence type="ECO:0000259" key="3">
    <source>
        <dbReference type="SMART" id="SM01017"/>
    </source>
</evidence>
<dbReference type="SMART" id="SM01017">
    <property type="entry name" value="Arrestin_C"/>
    <property type="match status" value="1"/>
</dbReference>
<dbReference type="InterPro" id="IPR011022">
    <property type="entry name" value="Arrestin_C-like"/>
</dbReference>
<dbReference type="SUPFAM" id="SSF81296">
    <property type="entry name" value="E set domains"/>
    <property type="match status" value="1"/>
</dbReference>
<dbReference type="GO" id="GO:0070086">
    <property type="term" value="P:ubiquitin-dependent endocytosis"/>
    <property type="evidence" value="ECO:0007669"/>
    <property type="project" value="TreeGrafter"/>
</dbReference>
<reference evidence="4 5" key="1">
    <citation type="journal article" date="2018" name="Front. Microbiol.">
        <title>Genome-Wide Analysis of Corynespora cassiicola Leaf Fall Disease Putative Effectors.</title>
        <authorList>
            <person name="Lopez D."/>
            <person name="Ribeiro S."/>
            <person name="Label P."/>
            <person name="Fumanal B."/>
            <person name="Venisse J.S."/>
            <person name="Kohler A."/>
            <person name="de Oliveira R.R."/>
            <person name="Labutti K."/>
            <person name="Lipzen A."/>
            <person name="Lail K."/>
            <person name="Bauer D."/>
            <person name="Ohm R.A."/>
            <person name="Barry K.W."/>
            <person name="Spatafora J."/>
            <person name="Grigoriev I.V."/>
            <person name="Martin F.M."/>
            <person name="Pujade-Renaud V."/>
        </authorList>
    </citation>
    <scope>NUCLEOTIDE SEQUENCE [LARGE SCALE GENOMIC DNA]</scope>
    <source>
        <strain evidence="4 5">Philippines</strain>
    </source>
</reference>